<feature type="transmembrane region" description="Helical" evidence="1">
    <location>
        <begin position="96"/>
        <end position="116"/>
    </location>
</feature>
<dbReference type="RefSeq" id="WP_205358211.1">
    <property type="nucleotide sequence ID" value="NZ_JADKYB010000008.1"/>
</dbReference>
<evidence type="ECO:0000313" key="2">
    <source>
        <dbReference type="EMBL" id="MBM9506377.1"/>
    </source>
</evidence>
<proteinExistence type="predicted"/>
<feature type="transmembrane region" description="Helical" evidence="1">
    <location>
        <begin position="27"/>
        <end position="45"/>
    </location>
</feature>
<evidence type="ECO:0000313" key="3">
    <source>
        <dbReference type="Proteomes" id="UP000749040"/>
    </source>
</evidence>
<dbReference type="Proteomes" id="UP000749040">
    <property type="component" value="Unassembled WGS sequence"/>
</dbReference>
<comment type="caution">
    <text evidence="2">The sequence shown here is derived from an EMBL/GenBank/DDBJ whole genome shotgun (WGS) entry which is preliminary data.</text>
</comment>
<accession>A0ABS2TU67</accession>
<reference evidence="2 3" key="1">
    <citation type="submission" date="2021-01" db="EMBL/GenBank/DDBJ databases">
        <title>Streptomyces acididurans sp. nov., isolated from a peat swamp forest soil.</title>
        <authorList>
            <person name="Chantavorakit T."/>
            <person name="Duangmal K."/>
        </authorList>
    </citation>
    <scope>NUCLEOTIDE SEQUENCE [LARGE SCALE GENOMIC DNA]</scope>
    <source>
        <strain evidence="2 3">KK5PA1</strain>
    </source>
</reference>
<gene>
    <name evidence="2" type="ORF">ITX44_17815</name>
</gene>
<feature type="transmembrane region" description="Helical" evidence="1">
    <location>
        <begin position="57"/>
        <end position="75"/>
    </location>
</feature>
<keyword evidence="1" id="KW-0472">Membrane</keyword>
<keyword evidence="1" id="KW-1133">Transmembrane helix</keyword>
<evidence type="ECO:0008006" key="4">
    <source>
        <dbReference type="Google" id="ProtNLM"/>
    </source>
</evidence>
<name>A0ABS2TU67_9ACTN</name>
<evidence type="ECO:0000256" key="1">
    <source>
        <dbReference type="SAM" id="Phobius"/>
    </source>
</evidence>
<organism evidence="2 3">
    <name type="scientific">Actinacidiphila acididurans</name>
    <dbReference type="NCBI Taxonomy" id="2784346"/>
    <lineage>
        <taxon>Bacteria</taxon>
        <taxon>Bacillati</taxon>
        <taxon>Actinomycetota</taxon>
        <taxon>Actinomycetes</taxon>
        <taxon>Kitasatosporales</taxon>
        <taxon>Streptomycetaceae</taxon>
        <taxon>Actinacidiphila</taxon>
    </lineage>
</organism>
<keyword evidence="3" id="KW-1185">Reference proteome</keyword>
<protein>
    <recommendedName>
        <fullName evidence="4">Integral membrane protein</fullName>
    </recommendedName>
</protein>
<keyword evidence="1" id="KW-0812">Transmembrane</keyword>
<sequence length="233" mass="24092">MTVSERSDDAVATAVRRARTARTARRVLAVPFWSLLALCVVAWPLADVASPGGAWNAVRVLATILLVPVAVARAVPTTRFLRLRDRDGAARRGAGCVVAVGLFLGTFVLTGAALVLGPELTPTVAVTATVAECHNGLGRGSTRECTGNWIADGTTVSGRTLPVAGTPGGTVRIMVRRDDAYSAFAPLTGNRRALGAGLGAAGVVLLGTALYALATRTRQVRRQIDDALAAVTP</sequence>
<dbReference type="EMBL" id="JADKYB010000008">
    <property type="protein sequence ID" value="MBM9506377.1"/>
    <property type="molecule type" value="Genomic_DNA"/>
</dbReference>
<feature type="transmembrane region" description="Helical" evidence="1">
    <location>
        <begin position="193"/>
        <end position="214"/>
    </location>
</feature>